<accession>A0ABU7QD05</accession>
<proteinExistence type="predicted"/>
<feature type="compositionally biased region" description="Basic residues" evidence="1">
    <location>
        <begin position="130"/>
        <end position="145"/>
    </location>
</feature>
<gene>
    <name evidence="2" type="ORF">V2J94_47100</name>
</gene>
<comment type="caution">
    <text evidence="2">The sequence shown here is derived from an EMBL/GenBank/DDBJ whole genome shotgun (WGS) entry which is preliminary data.</text>
</comment>
<reference evidence="2 3" key="1">
    <citation type="submission" date="2023-11" db="EMBL/GenBank/DDBJ databases">
        <title>30 novel species of actinomycetes from the DSMZ collection.</title>
        <authorList>
            <person name="Nouioui I."/>
        </authorList>
    </citation>
    <scope>NUCLEOTIDE SEQUENCE [LARGE SCALE GENOMIC DNA]</scope>
    <source>
        <strain evidence="2 3">DSM 41524</strain>
    </source>
</reference>
<evidence type="ECO:0000313" key="2">
    <source>
        <dbReference type="EMBL" id="MEE4599282.1"/>
    </source>
</evidence>
<dbReference type="Proteomes" id="UP001354709">
    <property type="component" value="Unassembled WGS sequence"/>
</dbReference>
<evidence type="ECO:0000256" key="1">
    <source>
        <dbReference type="SAM" id="MobiDB-lite"/>
    </source>
</evidence>
<sequence length="165" mass="18984">MVNKHQRARLALLVTPRSVPRWHARLVARKWTYPHRRPGRPPTPEALRQLVLRLARENPGWGYRRIHGELLDLGRKVGPSTVWEILQKAGIDPAPQRTLARLPQSPGLRHRGHRPLPHRHGLPASLVRAVLHRPRHPPRAHRRRHPAPDRPLDHPASAELPHGPR</sequence>
<name>A0ABU7QD05_9ACTN</name>
<dbReference type="SUPFAM" id="SSF46689">
    <property type="entry name" value="Homeodomain-like"/>
    <property type="match status" value="1"/>
</dbReference>
<evidence type="ECO:0000313" key="3">
    <source>
        <dbReference type="Proteomes" id="UP001354709"/>
    </source>
</evidence>
<feature type="region of interest" description="Disordered" evidence="1">
    <location>
        <begin position="103"/>
        <end position="165"/>
    </location>
</feature>
<dbReference type="EMBL" id="JAZBJO010000070">
    <property type="protein sequence ID" value="MEE4599282.1"/>
    <property type="molecule type" value="Genomic_DNA"/>
</dbReference>
<protein>
    <submittedName>
        <fullName evidence="2">Helix-turn-helix domain-containing protein</fullName>
    </submittedName>
</protein>
<feature type="compositionally biased region" description="Basic residues" evidence="1">
    <location>
        <begin position="108"/>
        <end position="121"/>
    </location>
</feature>
<dbReference type="InterPro" id="IPR009057">
    <property type="entry name" value="Homeodomain-like_sf"/>
</dbReference>
<dbReference type="RefSeq" id="WP_330816576.1">
    <property type="nucleotide sequence ID" value="NZ_JAZBJO010000070.1"/>
</dbReference>
<keyword evidence="3" id="KW-1185">Reference proteome</keyword>
<dbReference type="Pfam" id="PF13565">
    <property type="entry name" value="HTH_32"/>
    <property type="match status" value="1"/>
</dbReference>
<organism evidence="2 3">
    <name type="scientific">Streptomyces asiaticus subsp. ignotus</name>
    <dbReference type="NCBI Taxonomy" id="3098222"/>
    <lineage>
        <taxon>Bacteria</taxon>
        <taxon>Bacillati</taxon>
        <taxon>Actinomycetota</taxon>
        <taxon>Actinomycetes</taxon>
        <taxon>Kitasatosporales</taxon>
        <taxon>Streptomycetaceae</taxon>
        <taxon>Streptomyces</taxon>
        <taxon>Streptomyces violaceusniger group</taxon>
    </lineage>
</organism>